<evidence type="ECO:0000313" key="2">
    <source>
        <dbReference type="Proteomes" id="UP000789702"/>
    </source>
</evidence>
<comment type="caution">
    <text evidence="1">The sequence shown here is derived from an EMBL/GenBank/DDBJ whole genome shotgun (WGS) entry which is preliminary data.</text>
</comment>
<feature type="non-terminal residue" evidence="1">
    <location>
        <position position="1"/>
    </location>
</feature>
<name>A0ACA9PTW6_9GLOM</name>
<feature type="non-terminal residue" evidence="1">
    <location>
        <position position="80"/>
    </location>
</feature>
<sequence length="80" mass="9625">FEFWTRSKDPINDQVMLKQLYKNGYLNTTHENHEKVMDQFWNAFQDALDVNICGIDRKRRILLIIADKIPYDIIKEKLLV</sequence>
<protein>
    <submittedName>
        <fullName evidence="1">7495_t:CDS:1</fullName>
    </submittedName>
</protein>
<evidence type="ECO:0000313" key="1">
    <source>
        <dbReference type="EMBL" id="CAG8719468.1"/>
    </source>
</evidence>
<organism evidence="1 2">
    <name type="scientific">Dentiscutata heterogama</name>
    <dbReference type="NCBI Taxonomy" id="1316150"/>
    <lineage>
        <taxon>Eukaryota</taxon>
        <taxon>Fungi</taxon>
        <taxon>Fungi incertae sedis</taxon>
        <taxon>Mucoromycota</taxon>
        <taxon>Glomeromycotina</taxon>
        <taxon>Glomeromycetes</taxon>
        <taxon>Diversisporales</taxon>
        <taxon>Gigasporaceae</taxon>
        <taxon>Dentiscutata</taxon>
    </lineage>
</organism>
<reference evidence="1" key="1">
    <citation type="submission" date="2021-06" db="EMBL/GenBank/DDBJ databases">
        <authorList>
            <person name="Kallberg Y."/>
            <person name="Tangrot J."/>
            <person name="Rosling A."/>
        </authorList>
    </citation>
    <scope>NUCLEOTIDE SEQUENCE</scope>
    <source>
        <strain evidence="1">IL203A</strain>
    </source>
</reference>
<keyword evidence="2" id="KW-1185">Reference proteome</keyword>
<gene>
    <name evidence="1" type="ORF">DHETER_LOCUS12743</name>
</gene>
<proteinExistence type="predicted"/>
<accession>A0ACA9PTW6</accession>
<dbReference type="EMBL" id="CAJVPU010032361">
    <property type="protein sequence ID" value="CAG8719468.1"/>
    <property type="molecule type" value="Genomic_DNA"/>
</dbReference>
<dbReference type="Proteomes" id="UP000789702">
    <property type="component" value="Unassembled WGS sequence"/>
</dbReference>